<gene>
    <name evidence="1" type="ORF">JNB62_05290</name>
</gene>
<keyword evidence="2" id="KW-1185">Reference proteome</keyword>
<dbReference type="RefSeq" id="WP_220299811.1">
    <property type="nucleotide sequence ID" value="NZ_JAEUAW010000003.1"/>
</dbReference>
<evidence type="ECO:0000313" key="1">
    <source>
        <dbReference type="EMBL" id="MBW9093089.1"/>
    </source>
</evidence>
<dbReference type="Proteomes" id="UP001196843">
    <property type="component" value="Unassembled WGS sequence"/>
</dbReference>
<evidence type="ECO:0000313" key="2">
    <source>
        <dbReference type="Proteomes" id="UP001196843"/>
    </source>
</evidence>
<reference evidence="1 2" key="1">
    <citation type="journal article" date="2021" name="MBio">
        <title>Poor Competitiveness of Bradyrhizobium in Pigeon Pea Root Colonization in Indian Soils.</title>
        <authorList>
            <person name="Chalasani D."/>
            <person name="Basu A."/>
            <person name="Pullabhotla S.V.S.R.N."/>
            <person name="Jorrin B."/>
            <person name="Neal A.L."/>
            <person name="Poole P.S."/>
            <person name="Podile A.R."/>
            <person name="Tkacz A."/>
        </authorList>
    </citation>
    <scope>NUCLEOTIDE SEQUENCE [LARGE SCALE GENOMIC DNA]</scope>
    <source>
        <strain evidence="1 2">HU14</strain>
    </source>
</reference>
<name>A0ABS7HKV9_9MICO</name>
<proteinExistence type="predicted"/>
<dbReference type="EMBL" id="JAEUAW010000003">
    <property type="protein sequence ID" value="MBW9093089.1"/>
    <property type="molecule type" value="Genomic_DNA"/>
</dbReference>
<organism evidence="1 2">
    <name type="scientific">Microbacterium jejuense</name>
    <dbReference type="NCBI Taxonomy" id="1263637"/>
    <lineage>
        <taxon>Bacteria</taxon>
        <taxon>Bacillati</taxon>
        <taxon>Actinomycetota</taxon>
        <taxon>Actinomycetes</taxon>
        <taxon>Micrococcales</taxon>
        <taxon>Microbacteriaceae</taxon>
        <taxon>Microbacterium</taxon>
    </lineage>
</organism>
<sequence length="101" mass="11679">MTKNRRYEAYYDALNDKAIAEASPRPTTLPQQAFGPNPIHWVPRSESKPAVWAWVSWPDRPAERIAAFARGWNDRVVNVEWNGPRGTTETMVWRNAVTRRS</sequence>
<protein>
    <submittedName>
        <fullName evidence="1">Uncharacterized protein</fullName>
    </submittedName>
</protein>
<comment type="caution">
    <text evidence="1">The sequence shown here is derived from an EMBL/GenBank/DDBJ whole genome shotgun (WGS) entry which is preliminary data.</text>
</comment>
<accession>A0ABS7HKV9</accession>